<evidence type="ECO:0000313" key="1">
    <source>
        <dbReference type="EMBL" id="GEU61026.1"/>
    </source>
</evidence>
<sequence length="198" mass="22156">MVEVQVNGARVLHKELFIIGHNDENPESRDEKIGGSMNGSLQEVVANTSIILMGKIRTDTLVYVDNLYNHKDNFIVALSADKLIKIADGFAGVFPGKMAPTKEKGQKLREHIDDTSIKLGHAEMFLKKVLDVLFGMVPMMNSGLDSDGLQFFITKVKAYCGYVLFWRKKMVMEVENSRKGSKKMKMGEVEKLTIVNAT</sequence>
<organism evidence="1">
    <name type="scientific">Tanacetum cinerariifolium</name>
    <name type="common">Dalmatian daisy</name>
    <name type="synonym">Chrysanthemum cinerariifolium</name>
    <dbReference type="NCBI Taxonomy" id="118510"/>
    <lineage>
        <taxon>Eukaryota</taxon>
        <taxon>Viridiplantae</taxon>
        <taxon>Streptophyta</taxon>
        <taxon>Embryophyta</taxon>
        <taxon>Tracheophyta</taxon>
        <taxon>Spermatophyta</taxon>
        <taxon>Magnoliopsida</taxon>
        <taxon>eudicotyledons</taxon>
        <taxon>Gunneridae</taxon>
        <taxon>Pentapetalae</taxon>
        <taxon>asterids</taxon>
        <taxon>campanulids</taxon>
        <taxon>Asterales</taxon>
        <taxon>Asteraceae</taxon>
        <taxon>Asteroideae</taxon>
        <taxon>Anthemideae</taxon>
        <taxon>Anthemidinae</taxon>
        <taxon>Tanacetum</taxon>
    </lineage>
</organism>
<reference evidence="1" key="1">
    <citation type="journal article" date="2019" name="Sci. Rep.">
        <title>Draft genome of Tanacetum cinerariifolium, the natural source of mosquito coil.</title>
        <authorList>
            <person name="Yamashiro T."/>
            <person name="Shiraishi A."/>
            <person name="Satake H."/>
            <person name="Nakayama K."/>
        </authorList>
    </citation>
    <scope>NUCLEOTIDE SEQUENCE</scope>
</reference>
<comment type="caution">
    <text evidence="1">The sequence shown here is derived from an EMBL/GenBank/DDBJ whole genome shotgun (WGS) entry which is preliminary data.</text>
</comment>
<name>A0A6L2LGT8_TANCI</name>
<dbReference type="AlphaFoldDB" id="A0A6L2LGT8"/>
<gene>
    <name evidence="1" type="ORF">Tci_033004</name>
</gene>
<protein>
    <submittedName>
        <fullName evidence="1">Formin-like protein 1</fullName>
    </submittedName>
</protein>
<accession>A0A6L2LGT8</accession>
<proteinExistence type="predicted"/>
<dbReference type="EMBL" id="BKCJ010004435">
    <property type="protein sequence ID" value="GEU61026.1"/>
    <property type="molecule type" value="Genomic_DNA"/>
</dbReference>